<dbReference type="PANTHER" id="PTHR10846">
    <property type="entry name" value="SODIUM/POTASSIUM/CALCIUM EXCHANGER"/>
    <property type="match status" value="1"/>
</dbReference>
<dbReference type="OrthoDB" id="9794225at2"/>
<dbReference type="Gene3D" id="1.20.1420.30">
    <property type="entry name" value="NCX, central ion-binding region"/>
    <property type="match status" value="1"/>
</dbReference>
<evidence type="ECO:0000256" key="1">
    <source>
        <dbReference type="ARBA" id="ARBA00004141"/>
    </source>
</evidence>
<evidence type="ECO:0000256" key="5">
    <source>
        <dbReference type="SAM" id="Phobius"/>
    </source>
</evidence>
<dbReference type="EMBL" id="WTYA01000008">
    <property type="protein sequence ID" value="MXP29434.1"/>
    <property type="molecule type" value="Genomic_DNA"/>
</dbReference>
<sequence length="337" mass="34271">MITAIALVAAGLVLLVVGGELLVRGAVGLAEKAGVSPLVIGLAIVGFGTSMPELVTSVDAAMAGSPAIAWGNVLGSNIANSLLILGAAALVAPLAITSKNRWRDPGVALGASVTLLLLAVSGTGSVLIGAALVAGLFGYIAWCYREERLAEPAIVHNAPYNRAQALEMADTWLHPAVVGWTKPVLFTLVGLAVLVGGGRLLVSGAIDLARLAGLTETLIGLTIVAIGTSLPELVTSVIAARKGESGVAFGNVVGSNIYNILGIGGATMLLSPGAIPSNLLPLDISLVLLTAVAILALALFRGVPRLYAIALLFTYCAYFSYLISNAGYEGEYHDVSP</sequence>
<feature type="transmembrane region" description="Helical" evidence="5">
    <location>
        <begin position="307"/>
        <end position="328"/>
    </location>
</feature>
<evidence type="ECO:0000256" key="2">
    <source>
        <dbReference type="ARBA" id="ARBA00022692"/>
    </source>
</evidence>
<feature type="domain" description="Sodium/calcium exchanger membrane region" evidence="6">
    <location>
        <begin position="184"/>
        <end position="322"/>
    </location>
</feature>
<reference evidence="7 8" key="1">
    <citation type="submission" date="2019-12" db="EMBL/GenBank/DDBJ databases">
        <title>Genomic-based taxomic classification of the family Erythrobacteraceae.</title>
        <authorList>
            <person name="Xu L."/>
        </authorList>
    </citation>
    <scope>NUCLEOTIDE SEQUENCE [LARGE SCALE GENOMIC DNA]</scope>
    <source>
        <strain evidence="7 8">KEMB 9005-328</strain>
    </source>
</reference>
<feature type="transmembrane region" description="Helical" evidence="5">
    <location>
        <begin position="116"/>
        <end position="142"/>
    </location>
</feature>
<gene>
    <name evidence="7" type="ORF">GRI58_11440</name>
</gene>
<keyword evidence="4 5" id="KW-0472">Membrane</keyword>
<dbReference type="InterPro" id="IPR004481">
    <property type="entry name" value="K/Na/Ca-exchanger"/>
</dbReference>
<dbReference type="Pfam" id="PF01699">
    <property type="entry name" value="Na_Ca_ex"/>
    <property type="match status" value="2"/>
</dbReference>
<dbReference type="PANTHER" id="PTHR10846:SF8">
    <property type="entry name" value="INNER MEMBRANE PROTEIN YRBG"/>
    <property type="match status" value="1"/>
</dbReference>
<keyword evidence="2 5" id="KW-0812">Transmembrane</keyword>
<dbReference type="NCBIfam" id="TIGR00367">
    <property type="entry name" value="calcium/sodium antiporter"/>
    <property type="match status" value="1"/>
</dbReference>
<keyword evidence="3 5" id="KW-1133">Transmembrane helix</keyword>
<feature type="transmembrane region" description="Helical" evidence="5">
    <location>
        <begin position="67"/>
        <end position="96"/>
    </location>
</feature>
<dbReference type="Gene3D" id="6.10.280.80">
    <property type="entry name" value="NCX, peripheral helical region"/>
    <property type="match status" value="1"/>
</dbReference>
<feature type="transmembrane region" description="Helical" evidence="5">
    <location>
        <begin position="35"/>
        <end position="55"/>
    </location>
</feature>
<proteinExistence type="predicted"/>
<dbReference type="AlphaFoldDB" id="A0A845AIK6"/>
<dbReference type="InterPro" id="IPR044880">
    <property type="entry name" value="NCX_ion-bd_dom_sf"/>
</dbReference>
<dbReference type="InterPro" id="IPR004837">
    <property type="entry name" value="NaCa_Exmemb"/>
</dbReference>
<dbReference type="Proteomes" id="UP000439780">
    <property type="component" value="Unassembled WGS sequence"/>
</dbReference>
<evidence type="ECO:0000256" key="4">
    <source>
        <dbReference type="ARBA" id="ARBA00023136"/>
    </source>
</evidence>
<dbReference type="GO" id="GO:0005886">
    <property type="term" value="C:plasma membrane"/>
    <property type="evidence" value="ECO:0007669"/>
    <property type="project" value="TreeGrafter"/>
</dbReference>
<comment type="caution">
    <text evidence="7">The sequence shown here is derived from an EMBL/GenBank/DDBJ whole genome shotgun (WGS) entry which is preliminary data.</text>
</comment>
<dbReference type="GO" id="GO:0005262">
    <property type="term" value="F:calcium channel activity"/>
    <property type="evidence" value="ECO:0007669"/>
    <property type="project" value="TreeGrafter"/>
</dbReference>
<dbReference type="GO" id="GO:0008273">
    <property type="term" value="F:calcium, potassium:sodium antiporter activity"/>
    <property type="evidence" value="ECO:0007669"/>
    <property type="project" value="TreeGrafter"/>
</dbReference>
<keyword evidence="8" id="KW-1185">Reference proteome</keyword>
<evidence type="ECO:0000256" key="3">
    <source>
        <dbReference type="ARBA" id="ARBA00022989"/>
    </source>
</evidence>
<evidence type="ECO:0000259" key="6">
    <source>
        <dbReference type="Pfam" id="PF01699"/>
    </source>
</evidence>
<feature type="transmembrane region" description="Helical" evidence="5">
    <location>
        <begin position="247"/>
        <end position="270"/>
    </location>
</feature>
<name>A0A845AIK6_9SPHN</name>
<accession>A0A845AIK6</accession>
<organism evidence="7 8">
    <name type="scientific">Qipengyuania algicida</name>
    <dbReference type="NCBI Taxonomy" id="1836209"/>
    <lineage>
        <taxon>Bacteria</taxon>
        <taxon>Pseudomonadati</taxon>
        <taxon>Pseudomonadota</taxon>
        <taxon>Alphaproteobacteria</taxon>
        <taxon>Sphingomonadales</taxon>
        <taxon>Erythrobacteraceae</taxon>
        <taxon>Qipengyuania</taxon>
    </lineage>
</organism>
<evidence type="ECO:0000313" key="8">
    <source>
        <dbReference type="Proteomes" id="UP000439780"/>
    </source>
</evidence>
<feature type="transmembrane region" description="Helical" evidence="5">
    <location>
        <begin position="218"/>
        <end position="240"/>
    </location>
</feature>
<feature type="transmembrane region" description="Helical" evidence="5">
    <location>
        <begin position="282"/>
        <end position="300"/>
    </location>
</feature>
<feature type="domain" description="Sodium/calcium exchanger membrane region" evidence="6">
    <location>
        <begin position="4"/>
        <end position="143"/>
    </location>
</feature>
<comment type="subcellular location">
    <subcellularLocation>
        <location evidence="1">Membrane</location>
        <topology evidence="1">Multi-pass membrane protein</topology>
    </subcellularLocation>
</comment>
<protein>
    <submittedName>
        <fullName evidence="7">Calcium/sodium antiporter</fullName>
    </submittedName>
</protein>
<dbReference type="GO" id="GO:0006874">
    <property type="term" value="P:intracellular calcium ion homeostasis"/>
    <property type="evidence" value="ECO:0007669"/>
    <property type="project" value="TreeGrafter"/>
</dbReference>
<dbReference type="RefSeq" id="WP_160753732.1">
    <property type="nucleotide sequence ID" value="NZ_WTYA01000008.1"/>
</dbReference>
<evidence type="ECO:0000313" key="7">
    <source>
        <dbReference type="EMBL" id="MXP29434.1"/>
    </source>
</evidence>
<feature type="transmembrane region" description="Helical" evidence="5">
    <location>
        <begin position="184"/>
        <end position="206"/>
    </location>
</feature>